<proteinExistence type="predicted"/>
<protein>
    <submittedName>
        <fullName evidence="1">Uncharacterized protein</fullName>
    </submittedName>
</protein>
<evidence type="ECO:0000313" key="2">
    <source>
        <dbReference type="Proteomes" id="UP000242715"/>
    </source>
</evidence>
<evidence type="ECO:0000313" key="1">
    <source>
        <dbReference type="EMBL" id="GAU29680.1"/>
    </source>
</evidence>
<organism evidence="1 2">
    <name type="scientific">Trifolium subterraneum</name>
    <name type="common">Subterranean clover</name>
    <dbReference type="NCBI Taxonomy" id="3900"/>
    <lineage>
        <taxon>Eukaryota</taxon>
        <taxon>Viridiplantae</taxon>
        <taxon>Streptophyta</taxon>
        <taxon>Embryophyta</taxon>
        <taxon>Tracheophyta</taxon>
        <taxon>Spermatophyta</taxon>
        <taxon>Magnoliopsida</taxon>
        <taxon>eudicotyledons</taxon>
        <taxon>Gunneridae</taxon>
        <taxon>Pentapetalae</taxon>
        <taxon>rosids</taxon>
        <taxon>fabids</taxon>
        <taxon>Fabales</taxon>
        <taxon>Fabaceae</taxon>
        <taxon>Papilionoideae</taxon>
        <taxon>50 kb inversion clade</taxon>
        <taxon>NPAAA clade</taxon>
        <taxon>Hologalegina</taxon>
        <taxon>IRL clade</taxon>
        <taxon>Trifolieae</taxon>
        <taxon>Trifolium</taxon>
    </lineage>
</organism>
<sequence>MDGCVLQKQATRETGFLKRQDPIMREPGILRRLDFSKEHESKSLLLAVEGMAAVSRKATV</sequence>
<gene>
    <name evidence="1" type="ORF">TSUD_53320</name>
</gene>
<reference evidence="2" key="1">
    <citation type="journal article" date="2017" name="Front. Plant Sci.">
        <title>Climate Clever Clovers: New Paradigm to Reduce the Environmental Footprint of Ruminants by Breeding Low Methanogenic Forages Utilizing Haplotype Variation.</title>
        <authorList>
            <person name="Kaur P."/>
            <person name="Appels R."/>
            <person name="Bayer P.E."/>
            <person name="Keeble-Gagnere G."/>
            <person name="Wang J."/>
            <person name="Hirakawa H."/>
            <person name="Shirasawa K."/>
            <person name="Vercoe P."/>
            <person name="Stefanova K."/>
            <person name="Durmic Z."/>
            <person name="Nichols P."/>
            <person name="Revell C."/>
            <person name="Isobe S.N."/>
            <person name="Edwards D."/>
            <person name="Erskine W."/>
        </authorList>
    </citation>
    <scope>NUCLEOTIDE SEQUENCE [LARGE SCALE GENOMIC DNA]</scope>
    <source>
        <strain evidence="2">cv. Daliak</strain>
    </source>
</reference>
<dbReference type="AlphaFoldDB" id="A0A2Z6N0X1"/>
<accession>A0A2Z6N0X1</accession>
<name>A0A2Z6N0X1_TRISU</name>
<keyword evidence="2" id="KW-1185">Reference proteome</keyword>
<dbReference type="Proteomes" id="UP000242715">
    <property type="component" value="Unassembled WGS sequence"/>
</dbReference>
<dbReference type="EMBL" id="DF973402">
    <property type="protein sequence ID" value="GAU29680.1"/>
    <property type="molecule type" value="Genomic_DNA"/>
</dbReference>